<organism evidence="8 9">
    <name type="scientific">Ammonicoccus fulvus</name>
    <dbReference type="NCBI Taxonomy" id="3138240"/>
    <lineage>
        <taxon>Bacteria</taxon>
        <taxon>Bacillati</taxon>
        <taxon>Actinomycetota</taxon>
        <taxon>Actinomycetes</taxon>
        <taxon>Propionibacteriales</taxon>
        <taxon>Propionibacteriaceae</taxon>
        <taxon>Ammonicoccus</taxon>
    </lineage>
</organism>
<dbReference type="PANTHER" id="PTHR43335:SF4">
    <property type="entry name" value="ABC TRANSPORTER, ATP-BINDING PROTEIN"/>
    <property type="match status" value="1"/>
</dbReference>
<dbReference type="PROSITE" id="PS00211">
    <property type="entry name" value="ABC_TRANSPORTER_1"/>
    <property type="match status" value="1"/>
</dbReference>
<dbReference type="InterPro" id="IPR003593">
    <property type="entry name" value="AAA+_ATPase"/>
</dbReference>
<evidence type="ECO:0000256" key="2">
    <source>
        <dbReference type="ARBA" id="ARBA00022448"/>
    </source>
</evidence>
<accession>A0ABZ3FIV8</accession>
<dbReference type="PROSITE" id="PS50893">
    <property type="entry name" value="ABC_TRANSPORTER_2"/>
    <property type="match status" value="1"/>
</dbReference>
<dbReference type="InterPro" id="IPR013736">
    <property type="entry name" value="Xaa-Pro_dipept_C"/>
</dbReference>
<dbReference type="Gene3D" id="3.40.50.1820">
    <property type="entry name" value="alpha/beta hydrolase"/>
    <property type="match status" value="1"/>
</dbReference>
<sequence length="903" mass="94640">MRVLVLLLVVLLTGALARPAYADSAITVEDLRVPVRAETDATPVELDATWRTPATPGPHPVVILTHGFGGTKDDLAEQADRFAGEGYLVLTYTARGFGASGGRIHLNDPDFEVADLRAMVDLAAAHPGAELDASGDPRVGITGASYGGAVAMMAAAADPRIDTIAPIATWSDLGGALFPNHAAKTPGPLQQQWIAGFFGAALAPSPGAGPATDPTCGRFEPDLCRQLLAAAEQGRPSPELLNELHRRSPVSTLDELRTPTFLVQGMADSLFGIEQADTVAAALERTGTPHAVRWTDGGHDAEASDPDADTAAVEQWFAEQLRGVPDETPTFAYPGPRPFGRDAARGFVADHYPGLATDPLALAIDPEQATARSVITPPGGQPAAITRTPAFGSDNADNPFQAYPLAALPGQSAAFDTVTVTEQHSVVGAPAVDLRVTSSADEVTLFVSLWQVNGATAAQPRRGVAPVRVAVTPGQPTDLTVTLPAGTWRLERGSTWRVLVTTTDSAYANATAARVDQVEVSAVRFPVFTGTPAGGTQAIDPELLGVLIALGLALLALAGWAIAHRRSRARLPERPELAATPVVVEGLAKAYPDGHRAVKGVSWRAEAGQVVGLLGPNGAGKTTTLRMVLGLITPDEGATWVRGQAVTAGAPVLRKVGALVEGPGFMPHLTGRQNLRAYWAATGRPDEEAGFEEALEVAALGGALDRPVKSYSQGMRQRLGIAQAMLGRPDLLILDEPTNGLDPPQIAAMRPILRAYANTGRTVVISSHLLAEVEQTCTHVVVMDAGEVLVSGPVEDLLESHDTSVLVTARPVTAAQLAALREVAWVTGVVAEEDTRIVIDADLPRADVVRAAVAVGLEIVEVSGRRHLEELFLAVIGQGRAPGEVGADDEATLAERLRQVRPR</sequence>
<dbReference type="Pfam" id="PF02129">
    <property type="entry name" value="Peptidase_S15"/>
    <property type="match status" value="1"/>
</dbReference>
<dbReference type="InterPro" id="IPR003439">
    <property type="entry name" value="ABC_transporter-like_ATP-bd"/>
</dbReference>
<evidence type="ECO:0000313" key="9">
    <source>
        <dbReference type="Proteomes" id="UP001442841"/>
    </source>
</evidence>
<dbReference type="Pfam" id="PF00005">
    <property type="entry name" value="ABC_tran"/>
    <property type="match status" value="1"/>
</dbReference>
<evidence type="ECO:0000256" key="5">
    <source>
        <dbReference type="ARBA" id="ARBA00022840"/>
    </source>
</evidence>
<gene>
    <name evidence="8" type="ORF">AADG42_00940</name>
</gene>
<dbReference type="Gene3D" id="2.60.120.260">
    <property type="entry name" value="Galactose-binding domain-like"/>
    <property type="match status" value="1"/>
</dbReference>
<dbReference type="InterPro" id="IPR027417">
    <property type="entry name" value="P-loop_NTPase"/>
</dbReference>
<dbReference type="GO" id="GO:0016787">
    <property type="term" value="F:hydrolase activity"/>
    <property type="evidence" value="ECO:0007669"/>
    <property type="project" value="UniProtKB-KW"/>
</dbReference>
<dbReference type="RefSeq" id="WP_425307366.1">
    <property type="nucleotide sequence ID" value="NZ_CP154795.1"/>
</dbReference>
<keyword evidence="4 8" id="KW-0378">Hydrolase</keyword>
<dbReference type="SMART" id="SM00939">
    <property type="entry name" value="PepX_C"/>
    <property type="match status" value="1"/>
</dbReference>
<keyword evidence="2" id="KW-0813">Transport</keyword>
<reference evidence="8 9" key="1">
    <citation type="submission" date="2024-04" db="EMBL/GenBank/DDBJ databases">
        <title>Isolation of an actinomycete strain from pig manure.</title>
        <authorList>
            <person name="Gong T."/>
            <person name="Yu Z."/>
            <person name="An M."/>
            <person name="Wei C."/>
            <person name="Yang W."/>
            <person name="Liu L."/>
        </authorList>
    </citation>
    <scope>NUCLEOTIDE SEQUENCE [LARGE SCALE GENOMIC DNA]</scope>
    <source>
        <strain evidence="8 9">ZF39</strain>
    </source>
</reference>
<dbReference type="Pfam" id="PF08530">
    <property type="entry name" value="PepX_C"/>
    <property type="match status" value="1"/>
</dbReference>
<protein>
    <submittedName>
        <fullName evidence="8">Alpha/beta fold hydrolase</fullName>
    </submittedName>
</protein>
<dbReference type="Proteomes" id="UP001442841">
    <property type="component" value="Chromosome"/>
</dbReference>
<evidence type="ECO:0000256" key="3">
    <source>
        <dbReference type="ARBA" id="ARBA00022741"/>
    </source>
</evidence>
<dbReference type="SUPFAM" id="SSF53474">
    <property type="entry name" value="alpha/beta-Hydrolases"/>
    <property type="match status" value="1"/>
</dbReference>
<dbReference type="Gene3D" id="3.40.50.300">
    <property type="entry name" value="P-loop containing nucleotide triphosphate hydrolases"/>
    <property type="match status" value="1"/>
</dbReference>
<feature type="signal peptide" evidence="6">
    <location>
        <begin position="1"/>
        <end position="22"/>
    </location>
</feature>
<keyword evidence="6" id="KW-0732">Signal</keyword>
<keyword evidence="3" id="KW-0547">Nucleotide-binding</keyword>
<dbReference type="PANTHER" id="PTHR43335">
    <property type="entry name" value="ABC TRANSPORTER, ATP-BINDING PROTEIN"/>
    <property type="match status" value="1"/>
</dbReference>
<dbReference type="SUPFAM" id="SSF49785">
    <property type="entry name" value="Galactose-binding domain-like"/>
    <property type="match status" value="1"/>
</dbReference>
<keyword evidence="5" id="KW-0067">ATP-binding</keyword>
<dbReference type="EMBL" id="CP154795">
    <property type="protein sequence ID" value="XAN05932.1"/>
    <property type="molecule type" value="Genomic_DNA"/>
</dbReference>
<feature type="chain" id="PRO_5045742422" evidence="6">
    <location>
        <begin position="23"/>
        <end position="903"/>
    </location>
</feature>
<keyword evidence="9" id="KW-1185">Reference proteome</keyword>
<feature type="domain" description="ABC transporter" evidence="7">
    <location>
        <begin position="582"/>
        <end position="810"/>
    </location>
</feature>
<dbReference type="SUPFAM" id="SSF52540">
    <property type="entry name" value="P-loop containing nucleoside triphosphate hydrolases"/>
    <property type="match status" value="1"/>
</dbReference>
<dbReference type="SMART" id="SM00382">
    <property type="entry name" value="AAA"/>
    <property type="match status" value="1"/>
</dbReference>
<evidence type="ECO:0000256" key="4">
    <source>
        <dbReference type="ARBA" id="ARBA00022801"/>
    </source>
</evidence>
<dbReference type="InterPro" id="IPR029058">
    <property type="entry name" value="AB_hydrolase_fold"/>
</dbReference>
<evidence type="ECO:0000256" key="1">
    <source>
        <dbReference type="ARBA" id="ARBA00005417"/>
    </source>
</evidence>
<dbReference type="InterPro" id="IPR000383">
    <property type="entry name" value="Xaa-Pro-like_dom"/>
</dbReference>
<comment type="similarity">
    <text evidence="1">Belongs to the ABC transporter superfamily.</text>
</comment>
<evidence type="ECO:0000259" key="7">
    <source>
        <dbReference type="PROSITE" id="PS50893"/>
    </source>
</evidence>
<dbReference type="InterPro" id="IPR008979">
    <property type="entry name" value="Galactose-bd-like_sf"/>
</dbReference>
<name>A0ABZ3FIV8_9ACTN</name>
<dbReference type="InterPro" id="IPR017871">
    <property type="entry name" value="ABC_transporter-like_CS"/>
</dbReference>
<evidence type="ECO:0000313" key="8">
    <source>
        <dbReference type="EMBL" id="XAN05932.1"/>
    </source>
</evidence>
<proteinExistence type="inferred from homology"/>
<evidence type="ECO:0000256" key="6">
    <source>
        <dbReference type="SAM" id="SignalP"/>
    </source>
</evidence>